<dbReference type="GO" id="GO:0016020">
    <property type="term" value="C:membrane"/>
    <property type="evidence" value="ECO:0007669"/>
    <property type="project" value="TreeGrafter"/>
</dbReference>
<dbReference type="NCBIfam" id="TIGR03056">
    <property type="entry name" value="bchO_mg_che_rel"/>
    <property type="match status" value="1"/>
</dbReference>
<dbReference type="GO" id="GO:0046464">
    <property type="term" value="P:acylglycerol catabolic process"/>
    <property type="evidence" value="ECO:0007669"/>
    <property type="project" value="TreeGrafter"/>
</dbReference>
<keyword evidence="2" id="KW-0378">Hydrolase</keyword>
<dbReference type="GO" id="GO:0047372">
    <property type="term" value="F:monoacylglycerol lipase activity"/>
    <property type="evidence" value="ECO:0007669"/>
    <property type="project" value="TreeGrafter"/>
</dbReference>
<feature type="domain" description="AB hydrolase-1" evidence="1">
    <location>
        <begin position="36"/>
        <end position="271"/>
    </location>
</feature>
<protein>
    <submittedName>
        <fullName evidence="2">Alpha/beta fold hydrolase</fullName>
    </submittedName>
</protein>
<name>A0A3D9BWN3_9RHOB</name>
<comment type="caution">
    <text evidence="2">The sequence shown here is derived from an EMBL/GenBank/DDBJ whole genome shotgun (WGS) entry which is preliminary data.</text>
</comment>
<dbReference type="SUPFAM" id="SSF53474">
    <property type="entry name" value="alpha/beta-Hydrolases"/>
    <property type="match status" value="1"/>
</dbReference>
<dbReference type="Proteomes" id="UP000257131">
    <property type="component" value="Unassembled WGS sequence"/>
</dbReference>
<sequence>MDWARDLPGWPHAAHSRRVAHPPHRWHVQEMGEGETLLLIHGAGGSTHSWRGLMPLLARRRHVVALDLPGQGFTQAGTKSRCSLPLMSDDIAALTEAQGWRPVAVIGHSAGAAIALELARRLAPQPRVVGLNAALGNFEGVAGWLFPMLAKALALNPLSATMLTLGGASPARTRRLIESTGSTLDDAGLRLYARLVGDRGHVDATLKMMSQWRIDPLLDMLPTIDAPTLFVTGDSDTAVPPATSDRAAARMPQAEVRHLPGLGHLAHEEDPQAAAAEIEAFLT</sequence>
<dbReference type="PANTHER" id="PTHR43798">
    <property type="entry name" value="MONOACYLGLYCEROL LIPASE"/>
    <property type="match status" value="1"/>
</dbReference>
<dbReference type="Gene3D" id="3.40.50.1820">
    <property type="entry name" value="alpha/beta hydrolase"/>
    <property type="match status" value="1"/>
</dbReference>
<dbReference type="RefSeq" id="WP_115979078.1">
    <property type="nucleotide sequence ID" value="NZ_QOHR01000005.1"/>
</dbReference>
<dbReference type="OrthoDB" id="9804723at2"/>
<accession>A0A3D9BWN3</accession>
<dbReference type="InterPro" id="IPR029058">
    <property type="entry name" value="AB_hydrolase_fold"/>
</dbReference>
<organism evidence="2 3">
    <name type="scientific">Rhodosalinus sediminis</name>
    <dbReference type="NCBI Taxonomy" id="1940533"/>
    <lineage>
        <taxon>Bacteria</taxon>
        <taxon>Pseudomonadati</taxon>
        <taxon>Pseudomonadota</taxon>
        <taxon>Alphaproteobacteria</taxon>
        <taxon>Rhodobacterales</taxon>
        <taxon>Paracoccaceae</taxon>
        <taxon>Rhodosalinus</taxon>
    </lineage>
</organism>
<dbReference type="InterPro" id="IPR050266">
    <property type="entry name" value="AB_hydrolase_sf"/>
</dbReference>
<reference evidence="2 3" key="1">
    <citation type="journal article" date="2017" name="Int. J. Syst. Evol. Microbiol.">
        <title>Rhodosalinus sediminis gen. nov., sp. nov., isolated from marine saltern.</title>
        <authorList>
            <person name="Guo L.Y."/>
            <person name="Ling S.K."/>
            <person name="Li C.M."/>
            <person name="Chen G.J."/>
            <person name="Du Z.J."/>
        </authorList>
    </citation>
    <scope>NUCLEOTIDE SEQUENCE [LARGE SCALE GENOMIC DNA]</scope>
    <source>
        <strain evidence="2 3">WDN1C137</strain>
    </source>
</reference>
<dbReference type="InterPro" id="IPR000639">
    <property type="entry name" value="Epox_hydrolase-like"/>
</dbReference>
<keyword evidence="3" id="KW-1185">Reference proteome</keyword>
<dbReference type="Pfam" id="PF00561">
    <property type="entry name" value="Abhydrolase_1"/>
    <property type="match status" value="1"/>
</dbReference>
<dbReference type="AlphaFoldDB" id="A0A3D9BWN3"/>
<dbReference type="PRINTS" id="PR00111">
    <property type="entry name" value="ABHYDROLASE"/>
</dbReference>
<dbReference type="PANTHER" id="PTHR43798:SF33">
    <property type="entry name" value="HYDROLASE, PUTATIVE (AFU_ORTHOLOGUE AFUA_2G14860)-RELATED"/>
    <property type="match status" value="1"/>
</dbReference>
<evidence type="ECO:0000313" key="3">
    <source>
        <dbReference type="Proteomes" id="UP000257131"/>
    </source>
</evidence>
<evidence type="ECO:0000259" key="1">
    <source>
        <dbReference type="Pfam" id="PF00561"/>
    </source>
</evidence>
<dbReference type="PRINTS" id="PR00412">
    <property type="entry name" value="EPOXHYDRLASE"/>
</dbReference>
<dbReference type="InterPro" id="IPR000073">
    <property type="entry name" value="AB_hydrolase_1"/>
</dbReference>
<dbReference type="EMBL" id="QOHR01000005">
    <property type="protein sequence ID" value="REC57822.1"/>
    <property type="molecule type" value="Genomic_DNA"/>
</dbReference>
<gene>
    <name evidence="2" type="ORF">DRV84_06535</name>
</gene>
<evidence type="ECO:0000313" key="2">
    <source>
        <dbReference type="EMBL" id="REC57822.1"/>
    </source>
</evidence>
<dbReference type="InterPro" id="IPR017497">
    <property type="entry name" value="BchO"/>
</dbReference>
<proteinExistence type="predicted"/>